<dbReference type="Proteomes" id="UP000271937">
    <property type="component" value="Unassembled WGS sequence"/>
</dbReference>
<evidence type="ECO:0000313" key="1">
    <source>
        <dbReference type="EMBL" id="RRJ93935.1"/>
    </source>
</evidence>
<dbReference type="AlphaFoldDB" id="A0A3P3WFN9"/>
<dbReference type="InterPro" id="IPR036514">
    <property type="entry name" value="SGNH_hydro_sf"/>
</dbReference>
<dbReference type="InterPro" id="IPR051532">
    <property type="entry name" value="Ester_Hydrolysis_Enzymes"/>
</dbReference>
<organism evidence="1 2">
    <name type="scientific">Flavobacterium macacae</name>
    <dbReference type="NCBI Taxonomy" id="2488993"/>
    <lineage>
        <taxon>Bacteria</taxon>
        <taxon>Pseudomonadati</taxon>
        <taxon>Bacteroidota</taxon>
        <taxon>Flavobacteriia</taxon>
        <taxon>Flavobacteriales</taxon>
        <taxon>Flavobacteriaceae</taxon>
        <taxon>Flavobacterium</taxon>
    </lineage>
</organism>
<sequence>MIKNFKWLLFASLSIALVGCSDDDTEDGVGEVPISAGTADFSKYVALGDSFAAGFSDNALFKKGQENGYPNLLAQQFMLVGGGEFTLPLMNDNVGGLLFGGNPNPSFGPRVYLQGFLNPTTPIIVPIPESSTTDVFQHLTGTFSNLGVPGAKSFHLIAPGYGNPAGLATSPASANPYFVRMASSVSTSVLADALAQNPTFFSLWIGGNDVLGYATNGGVPTSQDPISGNDITPPATFEFAYNQLITQLTAGGRKGVVANLPYINTLPFFTTVPYNPVPLDEATATQLNTQLLGPVKQILTALGEGDRIATLTAGSANPLLIRDESLVNYATQITGALMAGGVSQAQAGLMGSLYGQARHTKKLANGSFTDFVLLTSRAVIGTPQAGVPAPFNTVGVTYPMEDKRILTGTEVAEIKVATDAYNVTIKNAADANGLALVDTYGIMNQLLNGGVRYGNIHISASFITGGAFSLDGIHPSPRGYAYIANKFLEAIEEAYGSSIPELNIGNYTVQYGQTIN</sequence>
<dbReference type="PROSITE" id="PS51257">
    <property type="entry name" value="PROKAR_LIPOPROTEIN"/>
    <property type="match status" value="1"/>
</dbReference>
<evidence type="ECO:0000313" key="2">
    <source>
        <dbReference type="Proteomes" id="UP000271937"/>
    </source>
</evidence>
<reference evidence="1 2" key="1">
    <citation type="submission" date="2018-11" db="EMBL/GenBank/DDBJ databases">
        <title>Flavobacterium sp. nov., YIM 102600 draft genome.</title>
        <authorList>
            <person name="Li G."/>
            <person name="Jiang Y."/>
        </authorList>
    </citation>
    <scope>NUCLEOTIDE SEQUENCE [LARGE SCALE GENOMIC DNA]</scope>
    <source>
        <strain evidence="1 2">YIM 102600</strain>
    </source>
</reference>
<accession>A0A3P3WFN9</accession>
<dbReference type="OrthoDB" id="9764164at2"/>
<dbReference type="SUPFAM" id="SSF52266">
    <property type="entry name" value="SGNH hydrolase"/>
    <property type="match status" value="2"/>
</dbReference>
<keyword evidence="2" id="KW-1185">Reference proteome</keyword>
<protein>
    <submittedName>
        <fullName evidence="1">G-D-S-L family lipolytic protein</fullName>
    </submittedName>
</protein>
<comment type="caution">
    <text evidence="1">The sequence shown here is derived from an EMBL/GenBank/DDBJ whole genome shotgun (WGS) entry which is preliminary data.</text>
</comment>
<proteinExistence type="predicted"/>
<gene>
    <name evidence="1" type="ORF">EG849_00240</name>
</gene>
<dbReference type="EMBL" id="RQVR01000001">
    <property type="protein sequence ID" value="RRJ93935.1"/>
    <property type="molecule type" value="Genomic_DNA"/>
</dbReference>
<dbReference type="Gene3D" id="3.40.50.1110">
    <property type="entry name" value="SGNH hydrolase"/>
    <property type="match status" value="2"/>
</dbReference>
<dbReference type="PANTHER" id="PTHR30383:SF5">
    <property type="entry name" value="SGNH HYDROLASE-TYPE ESTERASE DOMAIN-CONTAINING PROTEIN"/>
    <property type="match status" value="1"/>
</dbReference>
<dbReference type="RefSeq" id="WP_125011077.1">
    <property type="nucleotide sequence ID" value="NZ_RQVR01000001.1"/>
</dbReference>
<name>A0A3P3WFN9_9FLAO</name>
<dbReference type="PANTHER" id="PTHR30383">
    <property type="entry name" value="THIOESTERASE 1/PROTEASE 1/LYSOPHOSPHOLIPASE L1"/>
    <property type="match status" value="1"/>
</dbReference>
<dbReference type="GO" id="GO:0004622">
    <property type="term" value="F:phosphatidylcholine lysophospholipase activity"/>
    <property type="evidence" value="ECO:0007669"/>
    <property type="project" value="TreeGrafter"/>
</dbReference>